<dbReference type="PANTHER" id="PTHR46599:SF3">
    <property type="entry name" value="PIGGYBAC TRANSPOSABLE ELEMENT-DERIVED PROTEIN 4"/>
    <property type="match status" value="1"/>
</dbReference>
<dbReference type="PANTHER" id="PTHR46599">
    <property type="entry name" value="PIGGYBAC TRANSPOSABLE ELEMENT-DERIVED PROTEIN 4"/>
    <property type="match status" value="1"/>
</dbReference>
<reference evidence="3" key="1">
    <citation type="submission" date="2025-08" db="UniProtKB">
        <authorList>
            <consortium name="Ensembl"/>
        </authorList>
    </citation>
    <scope>IDENTIFICATION</scope>
</reference>
<dbReference type="Proteomes" id="UP000694569">
    <property type="component" value="Unplaced"/>
</dbReference>
<protein>
    <recommendedName>
        <fullName evidence="5">PiggyBac transposable element-derived protein 4</fullName>
    </recommendedName>
</protein>
<dbReference type="Ensembl" id="ENSLLET00000003720.1">
    <property type="protein sequence ID" value="ENSLLEP00000003552.1"/>
    <property type="gene ID" value="ENSLLEG00000002293.1"/>
</dbReference>
<proteinExistence type="predicted"/>
<dbReference type="InterPro" id="IPR032718">
    <property type="entry name" value="PGBD4_Znf_C"/>
</dbReference>
<evidence type="ECO:0000313" key="4">
    <source>
        <dbReference type="Proteomes" id="UP000694569"/>
    </source>
</evidence>
<evidence type="ECO:0008006" key="5">
    <source>
        <dbReference type="Google" id="ProtNLM"/>
    </source>
</evidence>
<dbReference type="OrthoDB" id="5985989at2759"/>
<evidence type="ECO:0000313" key="3">
    <source>
        <dbReference type="Ensembl" id="ENSLLEP00000003552.1"/>
    </source>
</evidence>
<name>A0A8C5LT18_9ANUR</name>
<dbReference type="InterPro" id="IPR029526">
    <property type="entry name" value="PGBD"/>
</dbReference>
<evidence type="ECO:0000259" key="2">
    <source>
        <dbReference type="Pfam" id="PF13843"/>
    </source>
</evidence>
<dbReference type="Pfam" id="PF13842">
    <property type="entry name" value="zf-Tnp_2"/>
    <property type="match status" value="1"/>
</dbReference>
<dbReference type="Pfam" id="PF13843">
    <property type="entry name" value="DDE_Tnp_1_7"/>
    <property type="match status" value="1"/>
</dbReference>
<dbReference type="AlphaFoldDB" id="A0A8C5LT18"/>
<organism evidence="3 4">
    <name type="scientific">Leptobrachium leishanense</name>
    <name type="common">Leishan spiny toad</name>
    <dbReference type="NCBI Taxonomy" id="445787"/>
    <lineage>
        <taxon>Eukaryota</taxon>
        <taxon>Metazoa</taxon>
        <taxon>Chordata</taxon>
        <taxon>Craniata</taxon>
        <taxon>Vertebrata</taxon>
        <taxon>Euteleostomi</taxon>
        <taxon>Amphibia</taxon>
        <taxon>Batrachia</taxon>
        <taxon>Anura</taxon>
        <taxon>Pelobatoidea</taxon>
        <taxon>Megophryidae</taxon>
        <taxon>Leptobrachium</taxon>
    </lineage>
</organism>
<dbReference type="GeneTree" id="ENSGT00940000164464"/>
<reference evidence="3" key="2">
    <citation type="submission" date="2025-09" db="UniProtKB">
        <authorList>
            <consortium name="Ensembl"/>
        </authorList>
    </citation>
    <scope>IDENTIFICATION</scope>
</reference>
<feature type="domain" description="PiggyBac transposable element-derived protein 4 C-terminal zinc-finger" evidence="1">
    <location>
        <begin position="368"/>
        <end position="407"/>
    </location>
</feature>
<feature type="domain" description="PiggyBac transposable element-derived protein" evidence="2">
    <location>
        <begin position="1"/>
        <end position="307"/>
    </location>
</feature>
<sequence>MGIVQKPSISSYWSKDSIQATPIFPATMSRDRYLLLLRYLHFNDNANALPRDHPDHDRLYKLRPVLDHFMARFEECYTPGQNLSVDESLLLFKGRIAFKQYIPSKRSRYGIKLYKLCESSSGYTYRFRVYTGKDSQLAPPDCPPSFSASEKIVWDLLHPLFGKGYHVYTDNFYTGVPLYKFLYSNGTGACGTIRVNRKGFPKHLFRKQKRGETSALRCAELLAVKFTDKKDVHMLSSIHDERTSAIRVRGSDAQILKPLCVQDYNRYMGGVDRSDQLLVPYAFARKSYAWYKKLVAYLIQMSMLNAFILYKATHAPRISLLKFQESVIQSLLCPPEDVPVCHEGDEMARLCGRHFADFLPPTEKKASPCKRCRVCSRQGRRKETRYYCPNCPSNPGLCMPTCFKIYHTELEY</sequence>
<evidence type="ECO:0000259" key="1">
    <source>
        <dbReference type="Pfam" id="PF13842"/>
    </source>
</evidence>
<keyword evidence="4" id="KW-1185">Reference proteome</keyword>
<accession>A0A8C5LT18</accession>